<dbReference type="PROSITE" id="PS52044">
    <property type="entry name" value="VLRF1"/>
    <property type="match status" value="1"/>
</dbReference>
<evidence type="ECO:0000313" key="13">
    <source>
        <dbReference type="EMBL" id="GMM34835.1"/>
    </source>
</evidence>
<dbReference type="Gene3D" id="1.25.40.20">
    <property type="entry name" value="Ankyrin repeat-containing domain"/>
    <property type="match status" value="1"/>
</dbReference>
<feature type="compositionally biased region" description="Acidic residues" evidence="11">
    <location>
        <begin position="90"/>
        <end position="117"/>
    </location>
</feature>
<dbReference type="EMBL" id="BTFZ01000003">
    <property type="protein sequence ID" value="GMM34835.1"/>
    <property type="molecule type" value="Genomic_DNA"/>
</dbReference>
<proteinExistence type="inferred from homology"/>
<evidence type="ECO:0000256" key="9">
    <source>
        <dbReference type="ARBA" id="ARBA00023054"/>
    </source>
</evidence>
<reference evidence="13 14" key="1">
    <citation type="journal article" date="2023" name="Elife">
        <title>Identification of key yeast species and microbe-microbe interactions impacting larval growth of Drosophila in the wild.</title>
        <authorList>
            <person name="Mure A."/>
            <person name="Sugiura Y."/>
            <person name="Maeda R."/>
            <person name="Honda K."/>
            <person name="Sakurai N."/>
            <person name="Takahashi Y."/>
            <person name="Watada M."/>
            <person name="Katoh T."/>
            <person name="Gotoh A."/>
            <person name="Gotoh Y."/>
            <person name="Taniguchi I."/>
            <person name="Nakamura K."/>
            <person name="Hayashi T."/>
            <person name="Katayama T."/>
            <person name="Uemura T."/>
            <person name="Hattori Y."/>
        </authorList>
    </citation>
    <scope>NUCLEOTIDE SEQUENCE [LARGE SCALE GENOMIC DNA]</scope>
    <source>
        <strain evidence="13 14">SC-9</strain>
    </source>
</reference>
<keyword evidence="3 10" id="KW-0963">Cytoplasm</keyword>
<protein>
    <submittedName>
        <fullName evidence="13">Vms1 protein</fullName>
    </submittedName>
</protein>
<feature type="region of interest" description="Disordered" evidence="11">
    <location>
        <begin position="83"/>
        <end position="125"/>
    </location>
</feature>
<evidence type="ECO:0000256" key="2">
    <source>
        <dbReference type="ARBA" id="ARBA00009262"/>
    </source>
</evidence>
<keyword evidence="8" id="KW-0040">ANK repeat</keyword>
<comment type="caution">
    <text evidence="13">The sequence shown here is derived from an EMBL/GenBank/DDBJ whole genome shotgun (WGS) entry which is preliminary data.</text>
</comment>
<evidence type="ECO:0000313" key="14">
    <source>
        <dbReference type="Proteomes" id="UP001360560"/>
    </source>
</evidence>
<dbReference type="PANTHER" id="PTHR16036:SF2">
    <property type="entry name" value="TRNA ENDONUCLEASE ANKZF1"/>
    <property type="match status" value="1"/>
</dbReference>
<dbReference type="GeneID" id="90072814"/>
<dbReference type="Pfam" id="PF18826">
    <property type="entry name" value="bVLRF1"/>
    <property type="match status" value="1"/>
</dbReference>
<comment type="domain">
    <text evidence="10">The VLRF1 domain mediates binding to the 60S ribosomal subunit.</text>
</comment>
<gene>
    <name evidence="13" type="ORF">DASC09_021600</name>
</gene>
<accession>A0AAV5QKD8</accession>
<feature type="region of interest" description="Disordered" evidence="11">
    <location>
        <begin position="258"/>
        <end position="278"/>
    </location>
</feature>
<dbReference type="Proteomes" id="UP001360560">
    <property type="component" value="Unassembled WGS sequence"/>
</dbReference>
<feature type="domain" description="VLRF1" evidence="12">
    <location>
        <begin position="200"/>
        <end position="373"/>
    </location>
</feature>
<organism evidence="13 14">
    <name type="scientific">Saccharomycopsis crataegensis</name>
    <dbReference type="NCBI Taxonomy" id="43959"/>
    <lineage>
        <taxon>Eukaryota</taxon>
        <taxon>Fungi</taxon>
        <taxon>Dikarya</taxon>
        <taxon>Ascomycota</taxon>
        <taxon>Saccharomycotina</taxon>
        <taxon>Saccharomycetes</taxon>
        <taxon>Saccharomycopsidaceae</taxon>
        <taxon>Saccharomycopsis</taxon>
    </lineage>
</organism>
<keyword evidence="7 10" id="KW-0378">Hydrolase</keyword>
<feature type="active site" evidence="10">
    <location>
        <position position="264"/>
    </location>
</feature>
<dbReference type="InterPro" id="IPR041175">
    <property type="entry name" value="VLRF1/Vms1"/>
</dbReference>
<keyword evidence="5" id="KW-0677">Repeat</keyword>
<name>A0AAV5QKD8_9ASCO</name>
<evidence type="ECO:0000256" key="3">
    <source>
        <dbReference type="ARBA" id="ARBA00022490"/>
    </source>
</evidence>
<feature type="compositionally biased region" description="Low complexity" evidence="11">
    <location>
        <begin position="390"/>
        <end position="417"/>
    </location>
</feature>
<evidence type="ECO:0000256" key="4">
    <source>
        <dbReference type="ARBA" id="ARBA00022722"/>
    </source>
</evidence>
<dbReference type="RefSeq" id="XP_064851835.1">
    <property type="nucleotide sequence ID" value="XM_064995763.1"/>
</dbReference>
<keyword evidence="9" id="KW-0175">Coiled coil</keyword>
<feature type="region of interest" description="Disordered" evidence="11">
    <location>
        <begin position="387"/>
        <end position="423"/>
    </location>
</feature>
<evidence type="ECO:0000259" key="12">
    <source>
        <dbReference type="PROSITE" id="PS52044"/>
    </source>
</evidence>
<dbReference type="PANTHER" id="PTHR16036">
    <property type="entry name" value="ANKYRIN REPEAT AND ZINC FINGER DOMAIN-CONTAINING PROTEIN 1"/>
    <property type="match status" value="1"/>
</dbReference>
<dbReference type="GO" id="GO:0005737">
    <property type="term" value="C:cytoplasm"/>
    <property type="evidence" value="ECO:0007669"/>
    <property type="project" value="UniProtKB-SubCell"/>
</dbReference>
<dbReference type="AlphaFoldDB" id="A0AAV5QKD8"/>
<evidence type="ECO:0000256" key="10">
    <source>
        <dbReference type="PROSITE-ProRule" id="PRU01389"/>
    </source>
</evidence>
<keyword evidence="6 10" id="KW-0255">Endonuclease</keyword>
<dbReference type="InterPro" id="IPR036770">
    <property type="entry name" value="Ankyrin_rpt-contain_sf"/>
</dbReference>
<dbReference type="InterPro" id="IPR047139">
    <property type="entry name" value="ANKZ1/VMS1"/>
</dbReference>
<evidence type="ECO:0000256" key="1">
    <source>
        <dbReference type="ARBA" id="ARBA00004496"/>
    </source>
</evidence>
<evidence type="ECO:0000256" key="11">
    <source>
        <dbReference type="SAM" id="MobiDB-lite"/>
    </source>
</evidence>
<comment type="similarity">
    <text evidence="2 10">Belongs to the ANKZF1/VMS1 family.</text>
</comment>
<comment type="subcellular location">
    <subcellularLocation>
        <location evidence="1">Cytoplasm</location>
    </subcellularLocation>
</comment>
<sequence>MSVAYEDLNCNDLYIYNLREEILTGLRPVFFDFEAKMVPKPDGFQWPTLPSRSPSSSAIMDVSSLQESLPKIVYPKPRSTELPILKESINEDEDLSSGSENGDDDEEEEEEEEEEDIYLERPAHTNSQIIAYDDTDTRVDYLNTRSPYMFFNSDITIKNSSGHHHQHDLQKMGIYKSIFDPTEITNPLEALKQWKHQYNDEEISALFMISGGHFVAAIVSHKPRVIKKQISPHEAGQYLSQTVSFIDHKSFHRYTTRRKQGGSQSAMDNAKGKANSAGSSLRRYNEQALANDVREAIKGWAPYLSKCKSIFIKANNVRNFRLIVSGDDITDNTKKNKEFELYKNDPRIKKFPFTTKRPTIQELRHAWVALTYLTPVNLPKIDDRSRLAKQKQQQLQSSKSLSSSSTSSTVTTTSQASPETPEIKHTNELIGLLKKSKAPALIAYLRRNKIDVNSSLEPLVKHHKAPTLLHWAAEQRQSHMIYVLLVTLKADATIKSNSGKTAFDLLASGGDDRCSGDDIKCQRSFQKARFKLGESYCDWDGNSGAHMVNFPGLSEEDIIALEAKELERERKAREQMVAEEKSKLRQESVTRKFGSDGKVLDGGSMAKIDKQIVQSLSEDDRRKLERERRARAAEARFGKK</sequence>
<evidence type="ECO:0000256" key="8">
    <source>
        <dbReference type="ARBA" id="ARBA00023043"/>
    </source>
</evidence>
<dbReference type="GO" id="GO:0036503">
    <property type="term" value="P:ERAD pathway"/>
    <property type="evidence" value="ECO:0007669"/>
    <property type="project" value="TreeGrafter"/>
</dbReference>
<keyword evidence="14" id="KW-1185">Reference proteome</keyword>
<evidence type="ECO:0000256" key="5">
    <source>
        <dbReference type="ARBA" id="ARBA00022737"/>
    </source>
</evidence>
<dbReference type="GO" id="GO:0004519">
    <property type="term" value="F:endonuclease activity"/>
    <property type="evidence" value="ECO:0007669"/>
    <property type="project" value="UniProtKB-KW"/>
</dbReference>
<keyword evidence="4 10" id="KW-0540">Nuclease</keyword>
<dbReference type="GO" id="GO:0016787">
    <property type="term" value="F:hydrolase activity"/>
    <property type="evidence" value="ECO:0007669"/>
    <property type="project" value="UniProtKB-KW"/>
</dbReference>
<evidence type="ECO:0000256" key="6">
    <source>
        <dbReference type="ARBA" id="ARBA00022759"/>
    </source>
</evidence>
<evidence type="ECO:0000256" key="7">
    <source>
        <dbReference type="ARBA" id="ARBA00022801"/>
    </source>
</evidence>
<feature type="region of interest" description="Disordered" evidence="11">
    <location>
        <begin position="618"/>
        <end position="640"/>
    </location>
</feature>